<evidence type="ECO:0000313" key="3">
    <source>
        <dbReference type="EMBL" id="MDB8004284.1"/>
    </source>
</evidence>
<keyword evidence="1" id="KW-0472">Membrane</keyword>
<comment type="caution">
    <text evidence="3">The sequence shown here is derived from an EMBL/GenBank/DDBJ whole genome shotgun (WGS) entry which is preliminary data.</text>
</comment>
<feature type="domain" description="Zinc-ribbon" evidence="2">
    <location>
        <begin position="3"/>
        <end position="25"/>
    </location>
</feature>
<gene>
    <name evidence="3" type="ORF">PNE09_09415</name>
</gene>
<feature type="transmembrane region" description="Helical" evidence="1">
    <location>
        <begin position="161"/>
        <end position="187"/>
    </location>
</feature>
<reference evidence="3" key="1">
    <citation type="submission" date="2023-01" db="EMBL/GenBank/DDBJ databases">
        <title>Human gut microbiome strain richness.</title>
        <authorList>
            <person name="Chen-Liaw A."/>
        </authorList>
    </citation>
    <scope>NUCLEOTIDE SEQUENCE</scope>
    <source>
        <strain evidence="3">1001283st1_G1_1001283B150217_161031</strain>
    </source>
</reference>
<evidence type="ECO:0000256" key="1">
    <source>
        <dbReference type="SAM" id="Phobius"/>
    </source>
</evidence>
<dbReference type="Proteomes" id="UP001210809">
    <property type="component" value="Unassembled WGS sequence"/>
</dbReference>
<evidence type="ECO:0000313" key="4">
    <source>
        <dbReference type="Proteomes" id="UP001210809"/>
    </source>
</evidence>
<protein>
    <submittedName>
        <fullName evidence="3">Zinc ribbon domain-containing protein</fullName>
    </submittedName>
</protein>
<keyword evidence="1" id="KW-1133">Transmembrane helix</keyword>
<sequence length="209" mass="22628">MPFCPKCGTEYQDGSKFCAKCGANLDGSVAPVPINQKPGFFQEILDTRDVTSTMDANDINAGKAMSILAYCAVLAYILVTWLLGDFFAVIVLAGLLVAPCIAAKKSGFVKYHLSMIFPAILAVMVVRAVEGSIAAFFYNLISNPVYDYISNYVGMVRTETVIGTIVAWVIHIIFMAIPVLVLVAGLINSANGKAKELPLIGRFKMIFEK</sequence>
<keyword evidence="1" id="KW-0812">Transmembrane</keyword>
<dbReference type="EMBL" id="JAQLXW010000012">
    <property type="protein sequence ID" value="MDB8004284.1"/>
    <property type="molecule type" value="Genomic_DNA"/>
</dbReference>
<feature type="transmembrane region" description="Helical" evidence="1">
    <location>
        <begin position="119"/>
        <end position="141"/>
    </location>
</feature>
<proteinExistence type="predicted"/>
<dbReference type="AlphaFoldDB" id="A0AAW6D0X4"/>
<name>A0AAW6D0X4_9FIRM</name>
<evidence type="ECO:0000259" key="2">
    <source>
        <dbReference type="Pfam" id="PF13240"/>
    </source>
</evidence>
<organism evidence="3 4">
    <name type="scientific">[Eubacterium] siraeum</name>
    <dbReference type="NCBI Taxonomy" id="39492"/>
    <lineage>
        <taxon>Bacteria</taxon>
        <taxon>Bacillati</taxon>
        <taxon>Bacillota</taxon>
        <taxon>Clostridia</taxon>
        <taxon>Eubacteriales</taxon>
        <taxon>Oscillospiraceae</taxon>
        <taxon>Oscillospiraceae incertae sedis</taxon>
    </lineage>
</organism>
<accession>A0AAW6D0X4</accession>
<feature type="transmembrane region" description="Helical" evidence="1">
    <location>
        <begin position="67"/>
        <end position="98"/>
    </location>
</feature>
<dbReference type="InterPro" id="IPR026870">
    <property type="entry name" value="Zinc_ribbon_dom"/>
</dbReference>
<dbReference type="Pfam" id="PF13240">
    <property type="entry name" value="Zn_Ribbon_1"/>
    <property type="match status" value="1"/>
</dbReference>